<organism evidence="1 2">
    <name type="scientific">Priestia aryabhattai</name>
    <name type="common">Bacillus aryabhattai</name>
    <dbReference type="NCBI Taxonomy" id="412384"/>
    <lineage>
        <taxon>Bacteria</taxon>
        <taxon>Bacillati</taxon>
        <taxon>Bacillota</taxon>
        <taxon>Bacilli</taxon>
        <taxon>Bacillales</taxon>
        <taxon>Bacillaceae</taxon>
        <taxon>Priestia</taxon>
    </lineage>
</organism>
<dbReference type="InterPro" id="IPR012347">
    <property type="entry name" value="Ferritin-like"/>
</dbReference>
<dbReference type="Gene3D" id="1.20.1260.10">
    <property type="match status" value="1"/>
</dbReference>
<reference evidence="1" key="1">
    <citation type="submission" date="2020-08" db="EMBL/GenBank/DDBJ databases">
        <title>Functional genomics of gut bacteria from endangered species of beetles.</title>
        <authorList>
            <person name="Carlos-Shanley C."/>
        </authorList>
    </citation>
    <scope>NUCLEOTIDE SEQUENCE [LARGE SCALE GENOMIC DNA]</scope>
    <source>
        <strain evidence="1">S00060</strain>
    </source>
</reference>
<comment type="caution">
    <text evidence="1">The sequence shown here is derived from an EMBL/GenBank/DDBJ whole genome shotgun (WGS) entry which is preliminary data.</text>
</comment>
<dbReference type="AlphaFoldDB" id="A0A7W3RGU3"/>
<proteinExistence type="predicted"/>
<keyword evidence="2" id="KW-1185">Reference proteome</keyword>
<evidence type="ECO:0000313" key="1">
    <source>
        <dbReference type="EMBL" id="MBA9041177.1"/>
    </source>
</evidence>
<accession>A0A7W3RGU3</accession>
<evidence type="ECO:0000313" key="2">
    <source>
        <dbReference type="Proteomes" id="UP000543174"/>
    </source>
</evidence>
<dbReference type="Proteomes" id="UP000543174">
    <property type="component" value="Unassembled WGS sequence"/>
</dbReference>
<name>A0A7W3RGU3_PRIAR</name>
<gene>
    <name evidence="1" type="ORF">HNP21_004287</name>
</gene>
<protein>
    <submittedName>
        <fullName evidence="1">Uncharacterized protein</fullName>
    </submittedName>
</protein>
<dbReference type="EMBL" id="JACJHT010000003">
    <property type="protein sequence ID" value="MBA9041177.1"/>
    <property type="molecule type" value="Genomic_DNA"/>
</dbReference>
<dbReference type="RefSeq" id="WP_182527731.1">
    <property type="nucleotide sequence ID" value="NZ_JACJHT010000003.1"/>
</dbReference>
<sequence length="55" mass="5932">MKNPEKLLNENEVAFPPAPPERLEAGLDDILCRALFQDPEVAAAISMEIAAGIVL</sequence>